<dbReference type="Proteomes" id="UP001183176">
    <property type="component" value="Unassembled WGS sequence"/>
</dbReference>
<dbReference type="InterPro" id="IPR004360">
    <property type="entry name" value="Glyas_Fos-R_dOase_dom"/>
</dbReference>
<dbReference type="CDD" id="cd06587">
    <property type="entry name" value="VOC"/>
    <property type="match status" value="1"/>
</dbReference>
<dbReference type="InterPro" id="IPR037523">
    <property type="entry name" value="VOC_core"/>
</dbReference>
<evidence type="ECO:0000313" key="3">
    <source>
        <dbReference type="Proteomes" id="UP001183176"/>
    </source>
</evidence>
<gene>
    <name evidence="2" type="ORF">RM423_18815</name>
</gene>
<protein>
    <submittedName>
        <fullName evidence="2">VOC family protein</fullName>
    </submittedName>
</protein>
<dbReference type="RefSeq" id="WP_311424586.1">
    <property type="nucleotide sequence ID" value="NZ_JAVREH010000039.1"/>
</dbReference>
<dbReference type="EMBL" id="JAVREH010000039">
    <property type="protein sequence ID" value="MDT0263439.1"/>
    <property type="molecule type" value="Genomic_DNA"/>
</dbReference>
<dbReference type="InterPro" id="IPR029068">
    <property type="entry name" value="Glyas_Bleomycin-R_OHBP_Dase"/>
</dbReference>
<proteinExistence type="predicted"/>
<dbReference type="Pfam" id="PF00903">
    <property type="entry name" value="Glyoxalase"/>
    <property type="match status" value="1"/>
</dbReference>
<comment type="caution">
    <text evidence="2">The sequence shown here is derived from an EMBL/GenBank/DDBJ whole genome shotgun (WGS) entry which is preliminary data.</text>
</comment>
<dbReference type="SUPFAM" id="SSF54593">
    <property type="entry name" value="Glyoxalase/Bleomycin resistance protein/Dihydroxybiphenyl dioxygenase"/>
    <property type="match status" value="1"/>
</dbReference>
<evidence type="ECO:0000313" key="2">
    <source>
        <dbReference type="EMBL" id="MDT0263439.1"/>
    </source>
</evidence>
<accession>A0ABU2JFH6</accession>
<organism evidence="2 3">
    <name type="scientific">Jatrophihabitans lederbergiae</name>
    <dbReference type="NCBI Taxonomy" id="3075547"/>
    <lineage>
        <taxon>Bacteria</taxon>
        <taxon>Bacillati</taxon>
        <taxon>Actinomycetota</taxon>
        <taxon>Actinomycetes</taxon>
        <taxon>Jatrophihabitantales</taxon>
        <taxon>Jatrophihabitantaceae</taxon>
        <taxon>Jatrophihabitans</taxon>
    </lineage>
</organism>
<dbReference type="PROSITE" id="PS51819">
    <property type="entry name" value="VOC"/>
    <property type="match status" value="1"/>
</dbReference>
<keyword evidence="3" id="KW-1185">Reference proteome</keyword>
<dbReference type="Gene3D" id="3.10.180.10">
    <property type="entry name" value="2,3-Dihydroxybiphenyl 1,2-Dioxygenase, domain 1"/>
    <property type="match status" value="1"/>
</dbReference>
<sequence>MTNLETTPAPARRAFHHIGIQTDDLANAASWYEAFFECVPSWTLTQFSELTQSRLPGTRELRELTAGDLRFHLFERPGDTAPHPTQSIGGFQHFCLSTTDPADLVELRERWMTLFESGDYAFALPDQPTDIVVDGDGVHSLYVYDVNGVEFEFTYVPDSV</sequence>
<evidence type="ECO:0000259" key="1">
    <source>
        <dbReference type="PROSITE" id="PS51819"/>
    </source>
</evidence>
<reference evidence="3" key="1">
    <citation type="submission" date="2023-07" db="EMBL/GenBank/DDBJ databases">
        <title>30 novel species of actinomycetes from the DSMZ collection.</title>
        <authorList>
            <person name="Nouioui I."/>
        </authorList>
    </citation>
    <scope>NUCLEOTIDE SEQUENCE [LARGE SCALE GENOMIC DNA]</scope>
    <source>
        <strain evidence="3">DSM 44399</strain>
    </source>
</reference>
<feature type="domain" description="VOC" evidence="1">
    <location>
        <begin position="14"/>
        <end position="156"/>
    </location>
</feature>
<name>A0ABU2JFH6_9ACTN</name>